<evidence type="ECO:0000313" key="2">
    <source>
        <dbReference type="Proteomes" id="UP000053923"/>
    </source>
</evidence>
<dbReference type="RefSeq" id="WP_062697286.1">
    <property type="nucleotide sequence ID" value="NZ_LLZG01000001.1"/>
</dbReference>
<keyword evidence="2" id="KW-1185">Reference proteome</keyword>
<comment type="caution">
    <text evidence="1">The sequence shown here is derived from an EMBL/GenBank/DDBJ whole genome shotgun (WGS) entry which is preliminary data.</text>
</comment>
<dbReference type="AlphaFoldDB" id="A0A0X3VQF7"/>
<protein>
    <submittedName>
        <fullName evidence="1">Uncharacterized protein</fullName>
    </submittedName>
</protein>
<sequence length="171" mass="17388">MTVRKALVSRTLAPTGAVRWMRAAVIAVFAALAVLVHHEIAVGALTPTQSSGSHLMPGVTGMVMSHDSSGQAVRMPGHAYHGTSTPPAEPSQAAVASASTMTSGEGLACSGMLMQHCASASVDAVKFVPPPAETWVPSDLDRQPAATVGSKAAGTVGRAPPDLSVLSQLRI</sequence>
<dbReference type="Proteomes" id="UP000053923">
    <property type="component" value="Unassembled WGS sequence"/>
</dbReference>
<dbReference type="OrthoDB" id="4326776at2"/>
<name>A0A0X3VQF7_9ACTN</name>
<evidence type="ECO:0000313" key="1">
    <source>
        <dbReference type="EMBL" id="KUL47001.1"/>
    </source>
</evidence>
<accession>A0A0X3VQF7</accession>
<gene>
    <name evidence="1" type="ORF">ADL12_00730</name>
</gene>
<organism evidence="1 2">
    <name type="scientific">Streptomyces regalis</name>
    <dbReference type="NCBI Taxonomy" id="68262"/>
    <lineage>
        <taxon>Bacteria</taxon>
        <taxon>Bacillati</taxon>
        <taxon>Actinomycetota</taxon>
        <taxon>Actinomycetes</taxon>
        <taxon>Kitasatosporales</taxon>
        <taxon>Streptomycetaceae</taxon>
        <taxon>Streptomyces</taxon>
    </lineage>
</organism>
<proteinExistence type="predicted"/>
<reference evidence="2" key="1">
    <citation type="submission" date="2015-10" db="EMBL/GenBank/DDBJ databases">
        <authorList>
            <person name="Ju K.-S."/>
            <person name="Doroghazi J.R."/>
            <person name="Metcalf W.W."/>
        </authorList>
    </citation>
    <scope>NUCLEOTIDE SEQUENCE [LARGE SCALE GENOMIC DNA]</scope>
    <source>
        <strain evidence="2">NRRL 3151</strain>
    </source>
</reference>
<dbReference type="EMBL" id="LLZG01000001">
    <property type="protein sequence ID" value="KUL47001.1"/>
    <property type="molecule type" value="Genomic_DNA"/>
</dbReference>